<dbReference type="Pfam" id="PF17657">
    <property type="entry name" value="DNA_pol3_finger"/>
    <property type="match status" value="1"/>
</dbReference>
<evidence type="ECO:0000313" key="12">
    <source>
        <dbReference type="Proteomes" id="UP000744769"/>
    </source>
</evidence>
<dbReference type="SMART" id="SM00481">
    <property type="entry name" value="POLIIIAc"/>
    <property type="match status" value="1"/>
</dbReference>
<sequence>MSSSPAQNFVHLHVHTEYSMLDGAAKVAPLFAEVERLGMPAVAMSDHGNMFGAYDFYTAAKDTGVAPIIGIEAYVAPSTRHSRQQEFWATGGQRDNNVDGEGGKDVSGGGRYTHMTMWAKNAQGLRNLFALSSLASFEGYYMKPRMDRELLSQRSEGIIATTGCPSGEVQTRLRLGQFDQAVEAAAAYQDIFGKENFYLELMDHGVDIERQVRRDLLRLAEKLDLPLLATNDSHYVTEDQADSHDDLLCVGVGKNKDTPGRFKFNGSGYYIKTPDQMRELFAELPEACDNTLRVAEQVTSYDEVFAYVDRMPQFPDVPEGVTQAAYLREQIQVGLQERYDGHPPQEVLDRVETEMAVIEPMGFSSYFLVVADICKYARDNGIPLGPGRGSATGSMVAYLTRITELDPIEHQLLFERFLNPERINPPDVDLDFDDRQRDKMVRYVTEKYGAGYTAQVNTFSTIKAKAAVKDANRILGHPFSLGDQISKAMPPDVQGKGVPLKQLFNPEHERYNEGVDFRAMYESQPEVKQVVDTAMGLEGMIRGTGVHAAAVILSSEPLLDLIPMHRRDKDGTIITGFSFPQCEEMGLVKMDFLGLRNLGIIDQAIRNIEANRGEQITTESIPLDDAKTYELLARGDTLGVFQLDGGAMRSLLKLMAPTRFEDIAAVLALYRPGPMAANAHINYAERKNGRQPITPIHPELEQALDPILGTTYHLLVYQEQIMAIARELAGYTLGGADLLRRAMGKKKPEVLAKEWDNFSAGMTSNGFSAEATKALWDVMLPFSGYAFNKSHTAGYGLVSYWTAYLKANYPAEYAAALLTSVEDSKDKMAVYLADTRKLGIKVLPPDVNESIDDFTAVGEDIRFGLAAVRNVGGNVVDAIVQAREEKGRFTSFEDFLRKVPAVVCNKRTIESLIKAGAFDDLKHKRQGLVHIHETYVDSLAEEKRHEAHGQDSLFGGFGDEEQAVQLAALPAIPDVEWDKQTLLAFERDMLGLYVSDHPLFGIERMLAQYADTSIARLLGEDAPPDKSRVTIAGLITALQLKRNKRGELWAIATVEDLEGAIDVMFFAKTYLTVSTMLATDVVCVIKARVMTRDDGIQLSADELTLPELKGDVRGPIVLTLPLSRANNGLATKLKSVLGEHPGATEVHMRLTQPGRCVTVKLDDALRVTASPALFGDLKALLGPACLTG</sequence>
<dbReference type="InterPro" id="IPR004805">
    <property type="entry name" value="DnaE2/DnaE/PolC"/>
</dbReference>
<dbReference type="Proteomes" id="UP000744769">
    <property type="component" value="Unassembled WGS sequence"/>
</dbReference>
<keyword evidence="7" id="KW-0235">DNA replication</keyword>
<dbReference type="Gene3D" id="1.10.150.870">
    <property type="match status" value="1"/>
</dbReference>
<protein>
    <recommendedName>
        <fullName evidence="4">DNA polymerase III subunit alpha</fullName>
        <ecNumber evidence="3">2.7.7.7</ecNumber>
    </recommendedName>
</protein>
<name>A0A967B1Y5_9MICO</name>
<dbReference type="InterPro" id="IPR003141">
    <property type="entry name" value="Pol/His_phosphatase_N"/>
</dbReference>
<evidence type="ECO:0000313" key="11">
    <source>
        <dbReference type="EMBL" id="NHN56023.1"/>
    </source>
</evidence>
<evidence type="ECO:0000256" key="3">
    <source>
        <dbReference type="ARBA" id="ARBA00012417"/>
    </source>
</evidence>
<organism evidence="11 12">
    <name type="scientific">Metallococcus carri</name>
    <dbReference type="NCBI Taxonomy" id="1656884"/>
    <lineage>
        <taxon>Bacteria</taxon>
        <taxon>Bacillati</taxon>
        <taxon>Actinomycetota</taxon>
        <taxon>Actinomycetes</taxon>
        <taxon>Micrococcales</taxon>
        <taxon>Dermacoccaceae</taxon>
        <taxon>Metallococcus</taxon>
    </lineage>
</organism>
<dbReference type="GO" id="GO:0003887">
    <property type="term" value="F:DNA-directed DNA polymerase activity"/>
    <property type="evidence" value="ECO:0007669"/>
    <property type="project" value="UniProtKB-KW"/>
</dbReference>
<comment type="subcellular location">
    <subcellularLocation>
        <location evidence="1">Cytoplasm</location>
    </subcellularLocation>
</comment>
<evidence type="ECO:0000259" key="10">
    <source>
        <dbReference type="SMART" id="SM00481"/>
    </source>
</evidence>
<gene>
    <name evidence="11" type="primary">dnaE</name>
    <name evidence="11" type="ORF">G9U51_09570</name>
</gene>
<evidence type="ECO:0000256" key="9">
    <source>
        <dbReference type="ARBA" id="ARBA00049244"/>
    </source>
</evidence>
<feature type="domain" description="Polymerase/histidinol phosphatase N-terminal" evidence="10">
    <location>
        <begin position="10"/>
        <end position="77"/>
    </location>
</feature>
<comment type="similarity">
    <text evidence="2">Belongs to the DNA polymerase type-C family. DnaE subfamily.</text>
</comment>
<dbReference type="InterPro" id="IPR040982">
    <property type="entry name" value="DNA_pol3_finger"/>
</dbReference>
<dbReference type="CDD" id="cd04485">
    <property type="entry name" value="DnaE_OBF"/>
    <property type="match status" value="1"/>
</dbReference>
<dbReference type="GO" id="GO:0003676">
    <property type="term" value="F:nucleic acid binding"/>
    <property type="evidence" value="ECO:0007669"/>
    <property type="project" value="InterPro"/>
</dbReference>
<dbReference type="Pfam" id="PF01336">
    <property type="entry name" value="tRNA_anti-codon"/>
    <property type="match status" value="1"/>
</dbReference>
<evidence type="ECO:0000256" key="4">
    <source>
        <dbReference type="ARBA" id="ARBA00019114"/>
    </source>
</evidence>
<dbReference type="PANTHER" id="PTHR32294:SF0">
    <property type="entry name" value="DNA POLYMERASE III SUBUNIT ALPHA"/>
    <property type="match status" value="1"/>
</dbReference>
<dbReference type="GO" id="GO:0008408">
    <property type="term" value="F:3'-5' exonuclease activity"/>
    <property type="evidence" value="ECO:0007669"/>
    <property type="project" value="InterPro"/>
</dbReference>
<dbReference type="Pfam" id="PF02811">
    <property type="entry name" value="PHP"/>
    <property type="match status" value="1"/>
</dbReference>
<dbReference type="GO" id="GO:0005737">
    <property type="term" value="C:cytoplasm"/>
    <property type="evidence" value="ECO:0007669"/>
    <property type="project" value="UniProtKB-SubCell"/>
</dbReference>
<dbReference type="NCBIfam" id="NF004226">
    <property type="entry name" value="PRK05673.1"/>
    <property type="match status" value="1"/>
</dbReference>
<comment type="caution">
    <text evidence="11">The sequence shown here is derived from an EMBL/GenBank/DDBJ whole genome shotgun (WGS) entry which is preliminary data.</text>
</comment>
<evidence type="ECO:0000256" key="2">
    <source>
        <dbReference type="ARBA" id="ARBA00009496"/>
    </source>
</evidence>
<keyword evidence="12" id="KW-1185">Reference proteome</keyword>
<evidence type="ECO:0000256" key="6">
    <source>
        <dbReference type="ARBA" id="ARBA00022695"/>
    </source>
</evidence>
<dbReference type="InterPro" id="IPR029460">
    <property type="entry name" value="DNAPol_HHH"/>
</dbReference>
<keyword evidence="6 11" id="KW-0548">Nucleotidyltransferase</keyword>
<keyword evidence="5 11" id="KW-0808">Transferase</keyword>
<dbReference type="Pfam" id="PF14579">
    <property type="entry name" value="HHH_6"/>
    <property type="match status" value="1"/>
</dbReference>
<dbReference type="InterPro" id="IPR004013">
    <property type="entry name" value="PHP_dom"/>
</dbReference>
<reference evidence="11" key="1">
    <citation type="submission" date="2020-03" db="EMBL/GenBank/DDBJ databases">
        <title>Draft sequencing of Calidifontibacter sp. DB0510.</title>
        <authorList>
            <person name="Kim D.-U."/>
        </authorList>
    </citation>
    <scope>NUCLEOTIDE SEQUENCE</scope>
    <source>
        <strain evidence="11">DB0510</strain>
    </source>
</reference>
<dbReference type="CDD" id="cd12113">
    <property type="entry name" value="PHP_PolIIIA_DnaE3"/>
    <property type="match status" value="1"/>
</dbReference>
<dbReference type="InterPro" id="IPR011708">
    <property type="entry name" value="DNA_pol3_alpha_NTPase_dom"/>
</dbReference>
<evidence type="ECO:0000256" key="1">
    <source>
        <dbReference type="ARBA" id="ARBA00004496"/>
    </source>
</evidence>
<evidence type="ECO:0000256" key="7">
    <source>
        <dbReference type="ARBA" id="ARBA00022705"/>
    </source>
</evidence>
<dbReference type="EMBL" id="JAAOIV010000006">
    <property type="protein sequence ID" value="NHN56023.1"/>
    <property type="molecule type" value="Genomic_DNA"/>
</dbReference>
<dbReference type="SUPFAM" id="SSF89550">
    <property type="entry name" value="PHP domain-like"/>
    <property type="match status" value="1"/>
</dbReference>
<comment type="catalytic activity">
    <reaction evidence="9">
        <text>DNA(n) + a 2'-deoxyribonucleoside 5'-triphosphate = DNA(n+1) + diphosphate</text>
        <dbReference type="Rhea" id="RHEA:22508"/>
        <dbReference type="Rhea" id="RHEA-COMP:17339"/>
        <dbReference type="Rhea" id="RHEA-COMP:17340"/>
        <dbReference type="ChEBI" id="CHEBI:33019"/>
        <dbReference type="ChEBI" id="CHEBI:61560"/>
        <dbReference type="ChEBI" id="CHEBI:173112"/>
        <dbReference type="EC" id="2.7.7.7"/>
    </reaction>
</comment>
<dbReference type="InterPro" id="IPR004365">
    <property type="entry name" value="NA-bd_OB_tRNA"/>
</dbReference>
<dbReference type="Pfam" id="PF07733">
    <property type="entry name" value="DNA_pol3_alpha"/>
    <property type="match status" value="1"/>
</dbReference>
<dbReference type="AlphaFoldDB" id="A0A967B1Y5"/>
<proteinExistence type="inferred from homology"/>
<dbReference type="InterPro" id="IPR016195">
    <property type="entry name" value="Pol/histidinol_Pase-like"/>
</dbReference>
<dbReference type="EC" id="2.7.7.7" evidence="3"/>
<evidence type="ECO:0000256" key="5">
    <source>
        <dbReference type="ARBA" id="ARBA00022679"/>
    </source>
</evidence>
<dbReference type="Gene3D" id="1.10.10.1600">
    <property type="entry name" value="Bacterial DNA polymerase III alpha subunit, thumb domain"/>
    <property type="match status" value="1"/>
</dbReference>
<dbReference type="RefSeq" id="WP_166196407.1">
    <property type="nucleotide sequence ID" value="NZ_JAAOIV010000006.1"/>
</dbReference>
<dbReference type="InterPro" id="IPR041931">
    <property type="entry name" value="DNA_pol3_alpha_thumb_dom"/>
</dbReference>
<dbReference type="GO" id="GO:0006260">
    <property type="term" value="P:DNA replication"/>
    <property type="evidence" value="ECO:0007669"/>
    <property type="project" value="UniProtKB-KW"/>
</dbReference>
<accession>A0A967B1Y5</accession>
<dbReference type="Gene3D" id="3.20.20.140">
    <property type="entry name" value="Metal-dependent hydrolases"/>
    <property type="match status" value="1"/>
</dbReference>
<dbReference type="PANTHER" id="PTHR32294">
    <property type="entry name" value="DNA POLYMERASE III SUBUNIT ALPHA"/>
    <property type="match status" value="1"/>
</dbReference>
<dbReference type="NCBIfam" id="TIGR00594">
    <property type="entry name" value="polc"/>
    <property type="match status" value="1"/>
</dbReference>
<keyword evidence="8" id="KW-0239">DNA-directed DNA polymerase</keyword>
<evidence type="ECO:0000256" key="8">
    <source>
        <dbReference type="ARBA" id="ARBA00022932"/>
    </source>
</evidence>